<reference evidence="1 2" key="1">
    <citation type="journal article" date="2018" name="Front. Microbiol.">
        <title>Description and Comparative Genomics of Macrococcus caseolyticus subsp. hominis subsp. nov., Macrococcus goetzii sp. nov., Macrococcus epidermidis sp. nov., and Macrococcus bohemicus sp. nov., Novel Macrococci From Human Clinical Material With Virulence Potential and Suspected Uptake of Foreign DNA by Natural Transformation.</title>
        <authorList>
            <person name="Maslanova I."/>
            <person name="Wertheimer Z."/>
            <person name="Sedlacek I."/>
            <person name="Svec P."/>
            <person name="Indrakova A."/>
            <person name="Kovarovic V."/>
            <person name="Schumann P."/>
            <person name="Sproer C."/>
            <person name="Kralova S."/>
            <person name="Sedo O."/>
            <person name="Kristofova L."/>
            <person name="Vrbovska V."/>
            <person name="Fuzik T."/>
            <person name="Petras P."/>
            <person name="Zdrahal Z."/>
            <person name="Ruzickova V."/>
            <person name="Doskar J."/>
            <person name="Pantucek R."/>
        </authorList>
    </citation>
    <scope>NUCLEOTIDE SEQUENCE [LARGE SCALE GENOMIC DNA]</scope>
    <source>
        <strain evidence="1 2">CCM 4927</strain>
    </source>
</reference>
<name>A0A364JPQ3_9STAP</name>
<evidence type="ECO:0000313" key="1">
    <source>
        <dbReference type="EMBL" id="RAI82934.1"/>
    </source>
</evidence>
<proteinExistence type="predicted"/>
<keyword evidence="2" id="KW-1185">Reference proteome</keyword>
<organism evidence="1 2">
    <name type="scientific">Macrococcoides goetzii</name>
    <dbReference type="NCBI Taxonomy" id="1891097"/>
    <lineage>
        <taxon>Bacteria</taxon>
        <taxon>Bacillati</taxon>
        <taxon>Bacillota</taxon>
        <taxon>Bacilli</taxon>
        <taxon>Bacillales</taxon>
        <taxon>Staphylococcaceae</taxon>
        <taxon>Macrococcoides</taxon>
    </lineage>
</organism>
<dbReference type="RefSeq" id="WP_099577472.1">
    <property type="nucleotide sequence ID" value="NZ_MJBI02000001.1"/>
</dbReference>
<evidence type="ECO:0000313" key="2">
    <source>
        <dbReference type="Proteomes" id="UP000229523"/>
    </source>
</evidence>
<sequence length="37" mass="4412">MKIRDLFKKKEKDCCTIKVINLDTKKEENNGKKKESK</sequence>
<accession>A0A364JPQ3</accession>
<comment type="caution">
    <text evidence="1">The sequence shown here is derived from an EMBL/GenBank/DDBJ whole genome shotgun (WGS) entry which is preliminary data.</text>
</comment>
<gene>
    <name evidence="1" type="ORF">BFS35_004400</name>
</gene>
<dbReference type="EMBL" id="MJBI02000001">
    <property type="protein sequence ID" value="RAI82934.1"/>
    <property type="molecule type" value="Genomic_DNA"/>
</dbReference>
<dbReference type="AlphaFoldDB" id="A0A364JPQ3"/>
<dbReference type="Proteomes" id="UP000229523">
    <property type="component" value="Unassembled WGS sequence"/>
</dbReference>
<protein>
    <submittedName>
        <fullName evidence="1">Alcohol dehydrogenase</fullName>
    </submittedName>
</protein>